<evidence type="ECO:0000313" key="7">
    <source>
        <dbReference type="EMBL" id="MED6189256.1"/>
    </source>
</evidence>
<dbReference type="CDD" id="cd10017">
    <property type="entry name" value="B3_DNA"/>
    <property type="match status" value="1"/>
</dbReference>
<dbReference type="EMBL" id="JASCZI010183292">
    <property type="protein sequence ID" value="MED6189256.1"/>
    <property type="molecule type" value="Genomic_DNA"/>
</dbReference>
<evidence type="ECO:0000256" key="1">
    <source>
        <dbReference type="ARBA" id="ARBA00004123"/>
    </source>
</evidence>
<dbReference type="Gene3D" id="2.40.330.10">
    <property type="entry name" value="DNA-binding pseudobarrel domain"/>
    <property type="match status" value="1"/>
</dbReference>
<dbReference type="PROSITE" id="PS50863">
    <property type="entry name" value="B3"/>
    <property type="match status" value="1"/>
</dbReference>
<protein>
    <recommendedName>
        <fullName evidence="6">TF-B3 domain-containing protein</fullName>
    </recommendedName>
</protein>
<evidence type="ECO:0000256" key="2">
    <source>
        <dbReference type="ARBA" id="ARBA00023015"/>
    </source>
</evidence>
<dbReference type="InterPro" id="IPR003340">
    <property type="entry name" value="B3_DNA-bd"/>
</dbReference>
<proteinExistence type="predicted"/>
<reference evidence="7 8" key="1">
    <citation type="journal article" date="2023" name="Plants (Basel)">
        <title>Bridging the Gap: Combining Genomics and Transcriptomics Approaches to Understand Stylosanthes scabra, an Orphan Legume from the Brazilian Caatinga.</title>
        <authorList>
            <person name="Ferreira-Neto J.R.C."/>
            <person name="da Silva M.D."/>
            <person name="Binneck E."/>
            <person name="de Melo N.F."/>
            <person name="da Silva R.H."/>
            <person name="de Melo A.L.T.M."/>
            <person name="Pandolfi V."/>
            <person name="Bustamante F.O."/>
            <person name="Brasileiro-Vidal A.C."/>
            <person name="Benko-Iseppon A.M."/>
        </authorList>
    </citation>
    <scope>NUCLEOTIDE SEQUENCE [LARGE SCALE GENOMIC DNA]</scope>
    <source>
        <tissue evidence="7">Leaves</tissue>
    </source>
</reference>
<feature type="domain" description="TF-B3" evidence="6">
    <location>
        <begin position="132"/>
        <end position="229"/>
    </location>
</feature>
<name>A0ABU6WTL6_9FABA</name>
<dbReference type="Pfam" id="PF02362">
    <property type="entry name" value="B3"/>
    <property type="match status" value="1"/>
</dbReference>
<keyword evidence="2" id="KW-0805">Transcription regulation</keyword>
<sequence length="229" mass="25589">MKETFETVASSPGLSLFNDCSMNLACEELPSDVLTLGNLSVGSGQEYVLPEGFPDVMLPPIKTSIYSGFLPGTAFFDYDRIVQEMGEIMEVDDCRRGMERFALSPATSGSGDDPPQRQVPWSAEIGKSVIYSCVKVLTGFQARHYSLLLPASFAKRAFPSKLSYVNVYMARGRGVIMRLRWKGRRSNEVFLIRGWKDFTRANNLRHGNVIKFSVLSTDETSMFIRVVSN</sequence>
<evidence type="ECO:0000256" key="4">
    <source>
        <dbReference type="ARBA" id="ARBA00023163"/>
    </source>
</evidence>
<keyword evidence="5" id="KW-0539">Nucleus</keyword>
<accession>A0ABU6WTL6</accession>
<comment type="caution">
    <text evidence="7">The sequence shown here is derived from an EMBL/GenBank/DDBJ whole genome shotgun (WGS) entry which is preliminary data.</text>
</comment>
<evidence type="ECO:0000259" key="6">
    <source>
        <dbReference type="PROSITE" id="PS50863"/>
    </source>
</evidence>
<gene>
    <name evidence="7" type="ORF">PIB30_094060</name>
</gene>
<evidence type="ECO:0000313" key="8">
    <source>
        <dbReference type="Proteomes" id="UP001341840"/>
    </source>
</evidence>
<evidence type="ECO:0000256" key="5">
    <source>
        <dbReference type="ARBA" id="ARBA00023242"/>
    </source>
</evidence>
<dbReference type="SMART" id="SM01019">
    <property type="entry name" value="B3"/>
    <property type="match status" value="1"/>
</dbReference>
<keyword evidence="3" id="KW-0238">DNA-binding</keyword>
<dbReference type="InterPro" id="IPR015300">
    <property type="entry name" value="DNA-bd_pseudobarrel_sf"/>
</dbReference>
<evidence type="ECO:0000256" key="3">
    <source>
        <dbReference type="ARBA" id="ARBA00023125"/>
    </source>
</evidence>
<keyword evidence="8" id="KW-1185">Reference proteome</keyword>
<organism evidence="7 8">
    <name type="scientific">Stylosanthes scabra</name>
    <dbReference type="NCBI Taxonomy" id="79078"/>
    <lineage>
        <taxon>Eukaryota</taxon>
        <taxon>Viridiplantae</taxon>
        <taxon>Streptophyta</taxon>
        <taxon>Embryophyta</taxon>
        <taxon>Tracheophyta</taxon>
        <taxon>Spermatophyta</taxon>
        <taxon>Magnoliopsida</taxon>
        <taxon>eudicotyledons</taxon>
        <taxon>Gunneridae</taxon>
        <taxon>Pentapetalae</taxon>
        <taxon>rosids</taxon>
        <taxon>fabids</taxon>
        <taxon>Fabales</taxon>
        <taxon>Fabaceae</taxon>
        <taxon>Papilionoideae</taxon>
        <taxon>50 kb inversion clade</taxon>
        <taxon>dalbergioids sensu lato</taxon>
        <taxon>Dalbergieae</taxon>
        <taxon>Pterocarpus clade</taxon>
        <taxon>Stylosanthes</taxon>
    </lineage>
</organism>
<dbReference type="SUPFAM" id="SSF101936">
    <property type="entry name" value="DNA-binding pseudobarrel domain"/>
    <property type="match status" value="1"/>
</dbReference>
<comment type="subcellular location">
    <subcellularLocation>
        <location evidence="1">Nucleus</location>
    </subcellularLocation>
</comment>
<dbReference type="Proteomes" id="UP001341840">
    <property type="component" value="Unassembled WGS sequence"/>
</dbReference>
<keyword evidence="4" id="KW-0804">Transcription</keyword>